<dbReference type="Gene3D" id="3.30.2160.10">
    <property type="entry name" value="Hect, E3 ligase catalytic domain"/>
    <property type="match status" value="1"/>
</dbReference>
<dbReference type="Gene3D" id="3.90.1750.10">
    <property type="entry name" value="Hect, E3 ligase catalytic domains"/>
    <property type="match status" value="1"/>
</dbReference>
<dbReference type="Gene3D" id="3.10.20.90">
    <property type="entry name" value="Phosphatidylinositol 3-kinase Catalytic Subunit, Chain A, domain 1"/>
    <property type="match status" value="1"/>
</dbReference>
<keyword evidence="4" id="KW-0808">Transferase</keyword>
<proteinExistence type="predicted"/>
<gene>
    <name evidence="9" type="ORF">M9Y10_030133</name>
</gene>
<comment type="caution">
    <text evidence="9">The sequence shown here is derived from an EMBL/GenBank/DDBJ whole genome shotgun (WGS) entry which is preliminary data.</text>
</comment>
<dbReference type="SUPFAM" id="SSF56204">
    <property type="entry name" value="Hect, E3 ligase catalytic domain"/>
    <property type="match status" value="1"/>
</dbReference>
<reference evidence="9 10" key="1">
    <citation type="submission" date="2024-04" db="EMBL/GenBank/DDBJ databases">
        <title>Tritrichomonas musculus Genome.</title>
        <authorList>
            <person name="Alves-Ferreira E."/>
            <person name="Grigg M."/>
            <person name="Lorenzi H."/>
            <person name="Galac M."/>
        </authorList>
    </citation>
    <scope>NUCLEOTIDE SEQUENCE [LARGE SCALE GENOMIC DNA]</scope>
    <source>
        <strain evidence="9 10">EAF2021</strain>
    </source>
</reference>
<evidence type="ECO:0000313" key="9">
    <source>
        <dbReference type="EMBL" id="KAK8892882.1"/>
    </source>
</evidence>
<dbReference type="CDD" id="cd17039">
    <property type="entry name" value="Ubl_ubiquitin_like"/>
    <property type="match status" value="1"/>
</dbReference>
<evidence type="ECO:0000313" key="10">
    <source>
        <dbReference type="Proteomes" id="UP001470230"/>
    </source>
</evidence>
<comment type="pathway">
    <text evidence="2">Protein modification; protein ubiquitination.</text>
</comment>
<organism evidence="9 10">
    <name type="scientific">Tritrichomonas musculus</name>
    <dbReference type="NCBI Taxonomy" id="1915356"/>
    <lineage>
        <taxon>Eukaryota</taxon>
        <taxon>Metamonada</taxon>
        <taxon>Parabasalia</taxon>
        <taxon>Tritrichomonadida</taxon>
        <taxon>Tritrichomonadidae</taxon>
        <taxon>Tritrichomonas</taxon>
    </lineage>
</organism>
<dbReference type="Pfam" id="PF00240">
    <property type="entry name" value="ubiquitin"/>
    <property type="match status" value="1"/>
</dbReference>
<keyword evidence="10" id="KW-1185">Reference proteome</keyword>
<dbReference type="Proteomes" id="UP001470230">
    <property type="component" value="Unassembled WGS sequence"/>
</dbReference>
<evidence type="ECO:0000256" key="3">
    <source>
        <dbReference type="ARBA" id="ARBA00012485"/>
    </source>
</evidence>
<evidence type="ECO:0000256" key="5">
    <source>
        <dbReference type="ARBA" id="ARBA00022786"/>
    </source>
</evidence>
<dbReference type="SMART" id="SM00119">
    <property type="entry name" value="HECTc"/>
    <property type="match status" value="1"/>
</dbReference>
<dbReference type="SUPFAM" id="SSF54236">
    <property type="entry name" value="Ubiquitin-like"/>
    <property type="match status" value="1"/>
</dbReference>
<dbReference type="PROSITE" id="PS50237">
    <property type="entry name" value="HECT"/>
    <property type="match status" value="1"/>
</dbReference>
<sequence length="1995" mass="235163">MIKIYVKTREKGTFQIDINSASFVGELKHKIQKKEGTSAIYQIILFNDEYLDDDYNLKQYSLKNGSTVYLFNKKKSLLLRSSNIFNNSTIIDRIRQSCIDLEIDSTKDEVINLLNEAAFYLDKIFDVKAIQELFSLILCCFQHFPEQSLEIISKQLSKKSISNNLFIITTSALSFLNQNHPEISIKNFEWFISKVRNEILPQIQNRKKSKLILYYQEVDPLLQPELISDIALLSELTEKDVLTFYPIILNSNLFSKINLFIRKVSNSSLLKIIPEEEFLKNDLFLILNPENLSVFISIATEQTFRKILPQIGEMIIPKTHFLPLISDPIIEKCFKFDIKMASSLLFDYFTNIELLLKNWDYFIKYKLQLPENFTSKITTFPKSPILLKVISHVENLPEEILSFALNEAEDIESYELAFKSSNITSPVLSTLEFWKHILEVVSNSAEDSVSKELLMQFAIYLEMNIPLQKFDEFFDHLIFDNFPPNKRQSLFLVSLFQCLKEEYRTVLLEENINEQRIDRFFNQKIIPPYCLYRLFNFVRAITKYKPLGVHQLYALYLHDSNKLDVNLASIEFDLKEESHEFLIEFIKRKNDLDMLTNIDDESTLLFIVNSLVFGSKNIFVSKFNGITKENILPIIAIVFNSNPDGKDYSRLKPISYNNFELLIESCDLLTNDNVPQIYIESINAILSCYSCLFDKFNIYFELSFKLIETLLISAINNKYKADKNKLISIIFKLSCDDVKQTDHEKTLLLFQRLGIALFKFLLQNKKEINDNANVIIDDAVFSHIKKIFLNLNFFDTNELKKAIIDEIQQPDNDDVDDFVQTVQFLNDFCSFMPELQFDDLTRVKKIFQKLLNEEKWTDLIKVIQFGQKNKLKIGEFAKIDDFIEHILNDPDLESHQFLFDVLFNIIMEDSYFANKYATYFLEKYSVDITINPNEFLQNVSYVYYEFKSTFDHVFDQLYAFFPKENFYDYRILIVRKMYKPLNYSSPKINCSFIKKLIDEKTFHSFLCLHKIASYFPFMFDKQFFLIIHALLPTLNYLHLLFDPIDDQNVIDVKTFYSAFSFLVSCLYSTDFFSSFCFWLFENFTKLSDDQVFCMSIILYSLFQSDIVYKSVLSLAYKYSFLDIMIDLMNRNVKEGRYKDCYLNNLSKLSSSYICYFYSVSKFTTFVFFNMVKNDVIKNPFELEFNNFSATPMNIKPKFELMHQMDEFYNAINEKHPFMIGHSKYRHVTYEVLSKFFENFKSKEVEYVKTKGKKIPYLLSIKMVNYLCYQPKWVFDYFFDYKTFAKTPDHFQYLEQVANTVIKMDNKKNRNDELCPTDFNPINYFTSEICHEKFSEFLINQITKDEFDYYFYDLISLYARKEYNLIYFLDFIAQNISIIESNLMMFNRISHLFERIIESTTLTSKYFFEFCGHKFINIALSPFFRFNESSLANLTNILCLLGKNLPINTMQVIGFICALHPNLTNKAMVLCEKLTNDKAVLAFNLLKKMYENEKKKEQPNSYVIKCFFEKNRSLMKDEIPFLFKILPNYITKYEEEHYSNDDLYDLICLLFNFLAPKRINERIPIKIESTDSILYPPSNSLIQTSKDFWINIYEKHRSFLSEMIQKNELNFDRFSFLLEFHELVSFQVRLKYFKRKAKEMLIPRSKFFDVRRSNIVEDTFKEFQNHKPEELLWKFNVYFIGEHGIDAGGLTREWFSCLIKELFNPDFGLFIKCGNESYFPSSLSYINSNHINYFKFTGQIIALALIKNQCVNAHLSLAFIRQILHQDIVFKDLENYDESLMRSLQMILDVGDVKSFDLYFSIDDDQFGKIVSVDLIKDGSKTAVTNLNRNEYVNLYADYKLRKSVIKQISAFCEGFDEIAPPKLIQLFSPSELDLMICGIPRIDLKDMKKFTSYNYPYNNEHPVIKMFFKVLTKWSHENLAKLLLFITGSSQVPVNGFRDFLNLGNPICIAPGGGKDRLPVAHTCSNMLCLPYYDDENDMNNKLLIAIQHCEFGLK</sequence>
<evidence type="ECO:0000256" key="2">
    <source>
        <dbReference type="ARBA" id="ARBA00004906"/>
    </source>
</evidence>
<comment type="catalytic activity">
    <reaction evidence="1">
        <text>S-ubiquitinyl-[E2 ubiquitin-conjugating enzyme]-L-cysteine + [acceptor protein]-L-lysine = [E2 ubiquitin-conjugating enzyme]-L-cysteine + N(6)-ubiquitinyl-[acceptor protein]-L-lysine.</text>
        <dbReference type="EC" id="2.3.2.26"/>
    </reaction>
</comment>
<dbReference type="InterPro" id="IPR035983">
    <property type="entry name" value="Hect_E3_ubiquitin_ligase"/>
</dbReference>
<dbReference type="PANTHER" id="PTHR11254">
    <property type="entry name" value="HECT DOMAIN UBIQUITIN-PROTEIN LIGASE"/>
    <property type="match status" value="1"/>
</dbReference>
<dbReference type="InterPro" id="IPR029071">
    <property type="entry name" value="Ubiquitin-like_domsf"/>
</dbReference>
<dbReference type="InterPro" id="IPR050409">
    <property type="entry name" value="E3_ubiq-protein_ligase"/>
</dbReference>
<evidence type="ECO:0000256" key="6">
    <source>
        <dbReference type="PROSITE-ProRule" id="PRU00104"/>
    </source>
</evidence>
<evidence type="ECO:0000256" key="4">
    <source>
        <dbReference type="ARBA" id="ARBA00022679"/>
    </source>
</evidence>
<evidence type="ECO:0000256" key="1">
    <source>
        <dbReference type="ARBA" id="ARBA00000885"/>
    </source>
</evidence>
<feature type="domain" description="HECT" evidence="8">
    <location>
        <begin position="1666"/>
        <end position="1995"/>
    </location>
</feature>
<feature type="domain" description="Ubiquitin-like" evidence="7">
    <location>
        <begin position="2"/>
        <end position="77"/>
    </location>
</feature>
<dbReference type="SMART" id="SM00213">
    <property type="entry name" value="UBQ"/>
    <property type="match status" value="1"/>
</dbReference>
<name>A0ABR2KP43_9EUKA</name>
<dbReference type="PROSITE" id="PS50053">
    <property type="entry name" value="UBIQUITIN_2"/>
    <property type="match status" value="1"/>
</dbReference>
<dbReference type="Gene3D" id="3.30.2410.10">
    <property type="entry name" value="Hect, E3 ligase catalytic domain"/>
    <property type="match status" value="1"/>
</dbReference>
<dbReference type="CDD" id="cd00078">
    <property type="entry name" value="HECTc"/>
    <property type="match status" value="1"/>
</dbReference>
<protein>
    <recommendedName>
        <fullName evidence="3">HECT-type E3 ubiquitin transferase</fullName>
        <ecNumber evidence="3">2.3.2.26</ecNumber>
    </recommendedName>
</protein>
<evidence type="ECO:0000259" key="8">
    <source>
        <dbReference type="PROSITE" id="PS50237"/>
    </source>
</evidence>
<dbReference type="Pfam" id="PF00632">
    <property type="entry name" value="HECT"/>
    <property type="match status" value="1"/>
</dbReference>
<evidence type="ECO:0000259" key="7">
    <source>
        <dbReference type="PROSITE" id="PS50053"/>
    </source>
</evidence>
<keyword evidence="5 6" id="KW-0833">Ubl conjugation pathway</keyword>
<feature type="active site" description="Glycyl thioester intermediate" evidence="6">
    <location>
        <position position="1964"/>
    </location>
</feature>
<dbReference type="InterPro" id="IPR000626">
    <property type="entry name" value="Ubiquitin-like_dom"/>
</dbReference>
<dbReference type="PANTHER" id="PTHR11254:SF440">
    <property type="entry name" value="E3 UBIQUITIN-PROTEIN LIGASE NEDD-4"/>
    <property type="match status" value="1"/>
</dbReference>
<accession>A0ABR2KP43</accession>
<dbReference type="InterPro" id="IPR000569">
    <property type="entry name" value="HECT_dom"/>
</dbReference>
<dbReference type="EMBL" id="JAPFFF010000004">
    <property type="protein sequence ID" value="KAK8892882.1"/>
    <property type="molecule type" value="Genomic_DNA"/>
</dbReference>
<dbReference type="EC" id="2.3.2.26" evidence="3"/>